<evidence type="ECO:0000256" key="1">
    <source>
        <dbReference type="SAM" id="MobiDB-lite"/>
    </source>
</evidence>
<comment type="caution">
    <text evidence="3">The sequence shown here is derived from an EMBL/GenBank/DDBJ whole genome shotgun (WGS) entry which is preliminary data.</text>
</comment>
<protein>
    <submittedName>
        <fullName evidence="3">Uncharacterized protein</fullName>
    </submittedName>
</protein>
<dbReference type="EMBL" id="RBII01000002">
    <property type="protein sequence ID" value="RKQ68827.1"/>
    <property type="molecule type" value="Genomic_DNA"/>
</dbReference>
<evidence type="ECO:0000256" key="2">
    <source>
        <dbReference type="SAM" id="SignalP"/>
    </source>
</evidence>
<feature type="region of interest" description="Disordered" evidence="1">
    <location>
        <begin position="531"/>
        <end position="558"/>
    </location>
</feature>
<dbReference type="InParanoid" id="A0A420WCT0"/>
<reference evidence="3 4" key="1">
    <citation type="submission" date="2018-10" db="EMBL/GenBank/DDBJ databases">
        <title>Genomic Encyclopedia of Type Strains, Phase IV (KMG-IV): sequencing the most valuable type-strain genomes for metagenomic binning, comparative biology and taxonomic classification.</title>
        <authorList>
            <person name="Goeker M."/>
        </authorList>
    </citation>
    <scope>NUCLEOTIDE SEQUENCE [LARGE SCALE GENOMIC DNA]</scope>
    <source>
        <strain evidence="3 4">DSM 22008</strain>
    </source>
</reference>
<dbReference type="OrthoDB" id="9129156at2"/>
<sequence length="558" mass="63479">MKNLSYIRAGLFSSALLFSTAFGTGTLAQESNSSLPNLSPSEIASDVTLEVNRRTGAEELIAPTFDPFEEDRTLAGSVNLRAIDGPLTSIDGVSLQDGAILDVNFFYNSTSNDPYDIRGFNDIAFLSGSIAPAVLRDNRVLECSTNVRDVVYDHTYYTAPIFLSFGFHRPYRHYSGHRGYGRFDRPYYRNRHAGRYTGWGRTSPRRDYGYGSHRGRATRDDRRDSNRNDRSDNRRRDNREGRDARDRNRTTTPSPVIRTDRRGNMRGTTRTNPRASNERNRDNRRDDARQTERRDNASTRTRTNRTQTRTRRNDTDRSSRNRNTNRNRNVENRNNRTRTVAPTRVQEPKVTRVHRDIGVSDRKHPRRQASTSNSGPKSRSTPNVRSTPKVRSAPKQRSETKARPQPKARSLPKSRPDSVQSRSRISNRSVLNFFPASTSYSRDVVRSVDVDCAREEMLSIFIPNERLDAARFDGLTVLALDQNGQEYPIFIPPNYIEGFQQAVHSWFSVSAGRRVTGADYSRPVYREPVHSDTIQAPCPSGSTKQPDGSCLLDSGRYP</sequence>
<dbReference type="Proteomes" id="UP000282211">
    <property type="component" value="Unassembled WGS sequence"/>
</dbReference>
<feature type="signal peptide" evidence="2">
    <location>
        <begin position="1"/>
        <end position="28"/>
    </location>
</feature>
<feature type="compositionally biased region" description="Basic and acidic residues" evidence="1">
    <location>
        <begin position="346"/>
        <end position="362"/>
    </location>
</feature>
<organism evidence="3 4">
    <name type="scientific">Litorimonas taeanensis</name>
    <dbReference type="NCBI Taxonomy" id="568099"/>
    <lineage>
        <taxon>Bacteria</taxon>
        <taxon>Pseudomonadati</taxon>
        <taxon>Pseudomonadota</taxon>
        <taxon>Alphaproteobacteria</taxon>
        <taxon>Maricaulales</taxon>
        <taxon>Robiginitomaculaceae</taxon>
    </lineage>
</organism>
<dbReference type="AlphaFoldDB" id="A0A420WCT0"/>
<feature type="compositionally biased region" description="Low complexity" evidence="1">
    <location>
        <begin position="265"/>
        <end position="275"/>
    </location>
</feature>
<keyword evidence="2" id="KW-0732">Signal</keyword>
<evidence type="ECO:0000313" key="4">
    <source>
        <dbReference type="Proteomes" id="UP000282211"/>
    </source>
</evidence>
<keyword evidence="4" id="KW-1185">Reference proteome</keyword>
<name>A0A420WCT0_9PROT</name>
<feature type="compositionally biased region" description="Polar residues" evidence="1">
    <location>
        <begin position="368"/>
        <end position="386"/>
    </location>
</feature>
<feature type="region of interest" description="Disordered" evidence="1">
    <location>
        <begin position="193"/>
        <end position="424"/>
    </location>
</feature>
<feature type="chain" id="PRO_5019208677" evidence="2">
    <location>
        <begin position="29"/>
        <end position="558"/>
    </location>
</feature>
<feature type="compositionally biased region" description="Low complexity" evidence="1">
    <location>
        <begin position="298"/>
        <end position="307"/>
    </location>
</feature>
<evidence type="ECO:0000313" key="3">
    <source>
        <dbReference type="EMBL" id="RKQ68827.1"/>
    </source>
</evidence>
<gene>
    <name evidence="3" type="ORF">DES40_1601</name>
</gene>
<dbReference type="RefSeq" id="WP_121100563.1">
    <property type="nucleotide sequence ID" value="NZ_RBII01000002.1"/>
</dbReference>
<feature type="compositionally biased region" description="Basic and acidic residues" evidence="1">
    <location>
        <begin position="217"/>
        <end position="249"/>
    </location>
</feature>
<feature type="compositionally biased region" description="Basic and acidic residues" evidence="1">
    <location>
        <begin position="276"/>
        <end position="297"/>
    </location>
</feature>
<accession>A0A420WCT0</accession>
<proteinExistence type="predicted"/>